<dbReference type="PANTHER" id="PTHR38795:SF1">
    <property type="entry name" value="DUF6604 DOMAIN-CONTAINING PROTEIN"/>
    <property type="match status" value="1"/>
</dbReference>
<evidence type="ECO:0000259" key="2">
    <source>
        <dbReference type="Pfam" id="PF20253"/>
    </source>
</evidence>
<evidence type="ECO:0000256" key="1">
    <source>
        <dbReference type="SAM" id="MobiDB-lite"/>
    </source>
</evidence>
<name>A0ABQ0GK07_9PEZI</name>
<feature type="domain" description="DUF6604" evidence="2">
    <location>
        <begin position="14"/>
        <end position="333"/>
    </location>
</feature>
<dbReference type="PANTHER" id="PTHR38795">
    <property type="entry name" value="DUF6604 DOMAIN-CONTAINING PROTEIN"/>
    <property type="match status" value="1"/>
</dbReference>
<dbReference type="Pfam" id="PF20253">
    <property type="entry name" value="DUF6604"/>
    <property type="match status" value="1"/>
</dbReference>
<proteinExistence type="predicted"/>
<dbReference type="EMBL" id="BAAFSV010000004">
    <property type="protein sequence ID" value="GAB1318098.1"/>
    <property type="molecule type" value="Genomic_DNA"/>
</dbReference>
<feature type="region of interest" description="Disordered" evidence="1">
    <location>
        <begin position="727"/>
        <end position="747"/>
    </location>
</feature>
<evidence type="ECO:0000313" key="3">
    <source>
        <dbReference type="EMBL" id="GAB1318098.1"/>
    </source>
</evidence>
<reference evidence="3 4" key="1">
    <citation type="submission" date="2024-09" db="EMBL/GenBank/DDBJ databases">
        <title>Itraconazole resistance in Madurella fahalii resulting from another homologue of gene encoding cytochrome P450 14-alpha sterol demethylase (CYP51).</title>
        <authorList>
            <person name="Yoshioka I."/>
            <person name="Fahal A.H."/>
            <person name="Kaneko S."/>
            <person name="Yaguchi T."/>
        </authorList>
    </citation>
    <scope>NUCLEOTIDE SEQUENCE [LARGE SCALE GENOMIC DNA]</scope>
    <source>
        <strain evidence="3 4">IFM 68171</strain>
    </source>
</reference>
<sequence length="861" mass="97434">MDEPGKLKGIGTWRRYKLGQAQFTSWLKQTAEKLVTRKPAPDAGANEDAAPQQSRRQRKKAKAAAAAGIAISSDPANEKFVHWSQLEVLAQDIADNADPEDVPDAALNILRNVVGLRKKSYNFFSSATKDTKDEKVRQSNANHAHIISVLERVLAKLEALVAARGSREREKGPRGTAQINTSDLNNMFAHLEVQTPPDAADGHSDEEETRPATSQPSHKARKKKATKKPPKAGKSERRPERPATGSGSGPKTNGDGSWVDEIDFGLGEDDDEDDEFDLYMMVYCFFEDFNAIRNHVAERWCDYWYDRSVPLDTLAVITNAAFELFHQLESDLIKELRPLHPRLARYDFMMNMLFINVGIDHIDYDSYDGLTEEETNERIWKDEADWLAFPSFCTLEKTLQMIPAGKVPMIAPSLKGKTEYGATTLDAWQKFESSVTKQIIMEGAHLKALKTNEQEPPILPGEPQLLMDFEDCLRRYDYTSALIFSLHLWVDIRNIIETDHVLPFEQLQKTATQLKQALETHNPTKFSQDHAFKRRWIARIWETKHYMLEDFTFEDKKARFRAIGVEEDPDPFYLLKHEPVWAGLLDFRARLVNSQLGHEFVMLSSVVDAAAYVYHAVLARDPSLPPWEGMMKYVDTYVDDSQFKLGLRQGQDPVTILRNFESLPVTQPTEDRSAGLADADKTFTPAIRMRHILYDRYAFDEKRIHSDGPPQYLRELRALRLGIERSARDQGQGGLARPGQEAEKEPRRKATLSQLSPLEFLQLLDDAVTSQLEGLLTLDYFELFDDSVALLEAVSAAFGPELQDRLGTKDNGSPAYLGRLPRYLAEDLNQSPNLAGEDILDTVVKCCTKVLQAKQGHPRSG</sequence>
<feature type="compositionally biased region" description="Basic residues" evidence="1">
    <location>
        <begin position="218"/>
        <end position="231"/>
    </location>
</feature>
<dbReference type="InterPro" id="IPR046539">
    <property type="entry name" value="DUF6604"/>
</dbReference>
<evidence type="ECO:0000313" key="4">
    <source>
        <dbReference type="Proteomes" id="UP001628179"/>
    </source>
</evidence>
<keyword evidence="4" id="KW-1185">Reference proteome</keyword>
<gene>
    <name evidence="3" type="ORF">MFIFM68171_08308</name>
</gene>
<accession>A0ABQ0GK07</accession>
<dbReference type="Proteomes" id="UP001628179">
    <property type="component" value="Unassembled WGS sequence"/>
</dbReference>
<protein>
    <recommendedName>
        <fullName evidence="2">DUF6604 domain-containing protein</fullName>
    </recommendedName>
</protein>
<dbReference type="RefSeq" id="XP_070919829.1">
    <property type="nucleotide sequence ID" value="XM_071063728.1"/>
</dbReference>
<feature type="region of interest" description="Disordered" evidence="1">
    <location>
        <begin position="32"/>
        <end position="63"/>
    </location>
</feature>
<organism evidence="3 4">
    <name type="scientific">Madurella fahalii</name>
    <dbReference type="NCBI Taxonomy" id="1157608"/>
    <lineage>
        <taxon>Eukaryota</taxon>
        <taxon>Fungi</taxon>
        <taxon>Dikarya</taxon>
        <taxon>Ascomycota</taxon>
        <taxon>Pezizomycotina</taxon>
        <taxon>Sordariomycetes</taxon>
        <taxon>Sordariomycetidae</taxon>
        <taxon>Sordariales</taxon>
        <taxon>Sordariales incertae sedis</taxon>
        <taxon>Madurella</taxon>
    </lineage>
</organism>
<comment type="caution">
    <text evidence="3">The sequence shown here is derived from an EMBL/GenBank/DDBJ whole genome shotgun (WGS) entry which is preliminary data.</text>
</comment>
<feature type="region of interest" description="Disordered" evidence="1">
    <location>
        <begin position="195"/>
        <end position="264"/>
    </location>
</feature>
<dbReference type="GeneID" id="98179051"/>